<feature type="domain" description="Histidine kinase" evidence="9">
    <location>
        <begin position="163"/>
        <end position="369"/>
    </location>
</feature>
<protein>
    <recommendedName>
        <fullName evidence="2">histidine kinase</fullName>
        <ecNumber evidence="2">2.7.13.3</ecNumber>
    </recommendedName>
</protein>
<dbReference type="Gene3D" id="1.10.287.130">
    <property type="match status" value="1"/>
</dbReference>
<keyword evidence="3" id="KW-0597">Phosphoprotein</keyword>
<evidence type="ECO:0000313" key="10">
    <source>
        <dbReference type="EMBL" id="MBM7583762.1"/>
    </source>
</evidence>
<evidence type="ECO:0000256" key="5">
    <source>
        <dbReference type="ARBA" id="ARBA00022741"/>
    </source>
</evidence>
<evidence type="ECO:0000313" key="11">
    <source>
        <dbReference type="Proteomes" id="UP001646157"/>
    </source>
</evidence>
<dbReference type="Proteomes" id="UP001646157">
    <property type="component" value="Unassembled WGS sequence"/>
</dbReference>
<sequence length="369" mass="43220">MAPVSDRLIQFLENNISTFLDNWRERVLIYPDDVHSEKVIMNGLRMFELVRKTLYSPISEEEIKKLSLKVARERVEANVNIGEFVYNVNLGRTEIINWISSSGIQIDELQPVFVQINSLFDQFSYYAVRYYTDIKEQHLQEKNLFIDQTHKDRLSILGQMASSFVHEFRNPLTSIVGFIKLLNKEYPDINYIDIVSHELEQMNFRISQFLHVSKNEVFENRIEIFSLSQMFEDLMEFLYPSLVDSDVNVVTRVDPSILISGNKDEIRQVFLNIMINSIDALYMEKDYREIIIEGKMEHGKIIVHLINNGPKIERDKMMTIFEPFYTTKELGTGIGLYVCRKLINKHGGEIFCQSEEEETKFVITLPSNK</sequence>
<evidence type="ECO:0000259" key="9">
    <source>
        <dbReference type="PROSITE" id="PS50109"/>
    </source>
</evidence>
<dbReference type="InterPro" id="IPR003594">
    <property type="entry name" value="HATPase_dom"/>
</dbReference>
<dbReference type="Gene3D" id="1.10.490.70">
    <property type="entry name" value="Histidine kinase N-terminal domain"/>
    <property type="match status" value="1"/>
</dbReference>
<keyword evidence="8" id="KW-0902">Two-component regulatory system</keyword>
<evidence type="ECO:0000256" key="4">
    <source>
        <dbReference type="ARBA" id="ARBA00022679"/>
    </source>
</evidence>
<dbReference type="Gene3D" id="3.30.565.10">
    <property type="entry name" value="Histidine kinase-like ATPase, C-terminal domain"/>
    <property type="match status" value="1"/>
</dbReference>
<dbReference type="PANTHER" id="PTHR43065">
    <property type="entry name" value="SENSOR HISTIDINE KINASE"/>
    <property type="match status" value="1"/>
</dbReference>
<dbReference type="InterPro" id="IPR018984">
    <property type="entry name" value="Histidine_kinase_N"/>
</dbReference>
<proteinExistence type="predicted"/>
<evidence type="ECO:0000256" key="8">
    <source>
        <dbReference type="ARBA" id="ARBA00023012"/>
    </source>
</evidence>
<gene>
    <name evidence="10" type="ORF">JOC86_000299</name>
</gene>
<dbReference type="Pfam" id="PF02518">
    <property type="entry name" value="HATPase_c"/>
    <property type="match status" value="1"/>
</dbReference>
<dbReference type="PRINTS" id="PR00344">
    <property type="entry name" value="BCTRLSENSOR"/>
</dbReference>
<dbReference type="InterPro" id="IPR004358">
    <property type="entry name" value="Sig_transdc_His_kin-like_C"/>
</dbReference>
<keyword evidence="6 10" id="KW-0418">Kinase</keyword>
<dbReference type="Pfam" id="PF00512">
    <property type="entry name" value="HisKA"/>
    <property type="match status" value="1"/>
</dbReference>
<dbReference type="InterPro" id="IPR003661">
    <property type="entry name" value="HisK_dim/P_dom"/>
</dbReference>
<evidence type="ECO:0000256" key="2">
    <source>
        <dbReference type="ARBA" id="ARBA00012438"/>
    </source>
</evidence>
<dbReference type="Pfam" id="PF09385">
    <property type="entry name" value="HisK_N"/>
    <property type="match status" value="1"/>
</dbReference>
<dbReference type="SMART" id="SM00387">
    <property type="entry name" value="HATPase_c"/>
    <property type="match status" value="1"/>
</dbReference>
<dbReference type="EC" id="2.7.13.3" evidence="2"/>
<comment type="catalytic activity">
    <reaction evidence="1">
        <text>ATP + protein L-histidine = ADP + protein N-phospho-L-histidine.</text>
        <dbReference type="EC" id="2.7.13.3"/>
    </reaction>
</comment>
<name>A0ABS2N7C8_9BACI</name>
<evidence type="ECO:0000256" key="3">
    <source>
        <dbReference type="ARBA" id="ARBA00022553"/>
    </source>
</evidence>
<dbReference type="GO" id="GO:0016301">
    <property type="term" value="F:kinase activity"/>
    <property type="evidence" value="ECO:0007669"/>
    <property type="project" value="UniProtKB-KW"/>
</dbReference>
<dbReference type="InterPro" id="IPR005467">
    <property type="entry name" value="His_kinase_dom"/>
</dbReference>
<organism evidence="10 11">
    <name type="scientific">Rossellomorea pakistanensis</name>
    <dbReference type="NCBI Taxonomy" id="992288"/>
    <lineage>
        <taxon>Bacteria</taxon>
        <taxon>Bacillati</taxon>
        <taxon>Bacillota</taxon>
        <taxon>Bacilli</taxon>
        <taxon>Bacillales</taxon>
        <taxon>Bacillaceae</taxon>
        <taxon>Rossellomorea</taxon>
    </lineage>
</organism>
<accession>A0ABS2N7C8</accession>
<keyword evidence="5" id="KW-0547">Nucleotide-binding</keyword>
<evidence type="ECO:0000256" key="7">
    <source>
        <dbReference type="ARBA" id="ARBA00022840"/>
    </source>
</evidence>
<dbReference type="PANTHER" id="PTHR43065:SF10">
    <property type="entry name" value="PEROXIDE STRESS-ACTIVATED HISTIDINE KINASE MAK3"/>
    <property type="match status" value="1"/>
</dbReference>
<dbReference type="PROSITE" id="PS50109">
    <property type="entry name" value="HIS_KIN"/>
    <property type="match status" value="1"/>
</dbReference>
<dbReference type="EMBL" id="JAFBDZ010000001">
    <property type="protein sequence ID" value="MBM7583762.1"/>
    <property type="molecule type" value="Genomic_DNA"/>
</dbReference>
<keyword evidence="4" id="KW-0808">Transferase</keyword>
<reference evidence="10 11" key="1">
    <citation type="submission" date="2021-01" db="EMBL/GenBank/DDBJ databases">
        <title>Genomic Encyclopedia of Type Strains, Phase IV (KMG-IV): sequencing the most valuable type-strain genomes for metagenomic binning, comparative biology and taxonomic classification.</title>
        <authorList>
            <person name="Goeker M."/>
        </authorList>
    </citation>
    <scope>NUCLEOTIDE SEQUENCE [LARGE SCALE GENOMIC DNA]</scope>
    <source>
        <strain evidence="10 11">DSM 24834</strain>
    </source>
</reference>
<dbReference type="SUPFAM" id="SSF47384">
    <property type="entry name" value="Homodimeric domain of signal transducing histidine kinase"/>
    <property type="match status" value="1"/>
</dbReference>
<evidence type="ECO:0000256" key="6">
    <source>
        <dbReference type="ARBA" id="ARBA00022777"/>
    </source>
</evidence>
<comment type="caution">
    <text evidence="10">The sequence shown here is derived from an EMBL/GenBank/DDBJ whole genome shotgun (WGS) entry which is preliminary data.</text>
</comment>
<keyword evidence="7" id="KW-0067">ATP-binding</keyword>
<keyword evidence="11" id="KW-1185">Reference proteome</keyword>
<dbReference type="SUPFAM" id="SSF55874">
    <property type="entry name" value="ATPase domain of HSP90 chaperone/DNA topoisomerase II/histidine kinase"/>
    <property type="match status" value="1"/>
</dbReference>
<dbReference type="CDD" id="cd00082">
    <property type="entry name" value="HisKA"/>
    <property type="match status" value="1"/>
</dbReference>
<dbReference type="InterPro" id="IPR036890">
    <property type="entry name" value="HATPase_C_sf"/>
</dbReference>
<dbReference type="RefSeq" id="WP_205167999.1">
    <property type="nucleotide sequence ID" value="NZ_JAFBDZ010000001.1"/>
</dbReference>
<evidence type="ECO:0000256" key="1">
    <source>
        <dbReference type="ARBA" id="ARBA00000085"/>
    </source>
</evidence>
<dbReference type="InterPro" id="IPR036097">
    <property type="entry name" value="HisK_dim/P_sf"/>
</dbReference>
<dbReference type="SMART" id="SM00388">
    <property type="entry name" value="HisKA"/>
    <property type="match status" value="1"/>
</dbReference>